<evidence type="ECO:0008006" key="4">
    <source>
        <dbReference type="Google" id="ProtNLM"/>
    </source>
</evidence>
<dbReference type="PANTHER" id="PTHR31175">
    <property type="entry name" value="AUXIN-RESPONSIVE FAMILY PROTEIN"/>
    <property type="match status" value="1"/>
</dbReference>
<dbReference type="PANTHER" id="PTHR31175:SF121">
    <property type="entry name" value="AUXIN-RESPONSIVE PROTEIN SAUR36"/>
    <property type="match status" value="1"/>
</dbReference>
<evidence type="ECO:0000313" key="2">
    <source>
        <dbReference type="EMBL" id="KAK1632862.1"/>
    </source>
</evidence>
<sequence length="306" mass="33073">MAEKWQSVAGMGRKRLTRTTTARAANECCATSPSSLVAVKGHCVVYTADGARFDVPLAYLGTAIIGELLSMSHDEFGFASDGRITLPCDAAVTEYVMCLLRKNASEEVERALLSSVSLAYKSIRLAPPSPHQFIHKTQAKAAPLHLAKKGVAKQTMVSPKRLAQMAKKWQRIAAMGRKRLTRTAVAAKGAAYDECCTASSVAMKGHFVVYTANGARFEVPLPYLGTVVFGEFLRMSQEEFGFVGSKDGRITLPCDSAVMEYAISLLRKDASTEIVKAFMSSIVRPCSSDGCVVAPYVDLNQQVVVC</sequence>
<dbReference type="EMBL" id="JAUUTY010000005">
    <property type="protein sequence ID" value="KAK1632862.1"/>
    <property type="molecule type" value="Genomic_DNA"/>
</dbReference>
<protein>
    <recommendedName>
        <fullName evidence="4">Auxin-responsive protein SAUR36</fullName>
    </recommendedName>
</protein>
<dbReference type="Proteomes" id="UP001231189">
    <property type="component" value="Unassembled WGS sequence"/>
</dbReference>
<dbReference type="InterPro" id="IPR003676">
    <property type="entry name" value="SAUR_fam"/>
</dbReference>
<evidence type="ECO:0000256" key="1">
    <source>
        <dbReference type="ARBA" id="ARBA00006974"/>
    </source>
</evidence>
<accession>A0AAD8RXY1</accession>
<keyword evidence="3" id="KW-1185">Reference proteome</keyword>
<organism evidence="2 3">
    <name type="scientific">Lolium multiflorum</name>
    <name type="common">Italian ryegrass</name>
    <name type="synonym">Lolium perenne subsp. multiflorum</name>
    <dbReference type="NCBI Taxonomy" id="4521"/>
    <lineage>
        <taxon>Eukaryota</taxon>
        <taxon>Viridiplantae</taxon>
        <taxon>Streptophyta</taxon>
        <taxon>Embryophyta</taxon>
        <taxon>Tracheophyta</taxon>
        <taxon>Spermatophyta</taxon>
        <taxon>Magnoliopsida</taxon>
        <taxon>Liliopsida</taxon>
        <taxon>Poales</taxon>
        <taxon>Poaceae</taxon>
        <taxon>BOP clade</taxon>
        <taxon>Pooideae</taxon>
        <taxon>Poodae</taxon>
        <taxon>Poeae</taxon>
        <taxon>Poeae Chloroplast Group 2 (Poeae type)</taxon>
        <taxon>Loliodinae</taxon>
        <taxon>Loliinae</taxon>
        <taxon>Lolium</taxon>
    </lineage>
</organism>
<comment type="similarity">
    <text evidence="1">Belongs to the ARG7 family.</text>
</comment>
<evidence type="ECO:0000313" key="3">
    <source>
        <dbReference type="Proteomes" id="UP001231189"/>
    </source>
</evidence>
<dbReference type="GO" id="GO:0009733">
    <property type="term" value="P:response to auxin"/>
    <property type="evidence" value="ECO:0007669"/>
    <property type="project" value="InterPro"/>
</dbReference>
<dbReference type="Pfam" id="PF02519">
    <property type="entry name" value="Auxin_inducible"/>
    <property type="match status" value="2"/>
</dbReference>
<gene>
    <name evidence="2" type="ORF">QYE76_007177</name>
</gene>
<dbReference type="AlphaFoldDB" id="A0AAD8RXY1"/>
<proteinExistence type="inferred from homology"/>
<comment type="caution">
    <text evidence="2">The sequence shown here is derived from an EMBL/GenBank/DDBJ whole genome shotgun (WGS) entry which is preliminary data.</text>
</comment>
<reference evidence="2" key="1">
    <citation type="submission" date="2023-07" db="EMBL/GenBank/DDBJ databases">
        <title>A chromosome-level genome assembly of Lolium multiflorum.</title>
        <authorList>
            <person name="Chen Y."/>
            <person name="Copetti D."/>
            <person name="Kolliker R."/>
            <person name="Studer B."/>
        </authorList>
    </citation>
    <scope>NUCLEOTIDE SEQUENCE</scope>
    <source>
        <strain evidence="2">02402/16</strain>
        <tissue evidence="2">Leaf</tissue>
    </source>
</reference>
<name>A0AAD8RXY1_LOLMU</name>